<dbReference type="Gene3D" id="1.10.10.1100">
    <property type="entry name" value="BFD-like [2Fe-2S]-binding domain"/>
    <property type="match status" value="1"/>
</dbReference>
<evidence type="ECO:0000313" key="1">
    <source>
        <dbReference type="EMBL" id="MEQ1408234.1"/>
    </source>
</evidence>
<dbReference type="Proteomes" id="UP001496627">
    <property type="component" value="Unassembled WGS sequence"/>
</dbReference>
<reference evidence="1 2" key="1">
    <citation type="submission" date="2024-05" db="EMBL/GenBank/DDBJ databases">
        <title>Neorhizobium sp. Rsf11, a plant growth promoting and heavy metal resistant PAH-degrader.</title>
        <authorList>
            <person name="Golubev S.N."/>
            <person name="Muratova A.Y."/>
            <person name="Markelova M.I."/>
        </authorList>
    </citation>
    <scope>NUCLEOTIDE SEQUENCE [LARGE SCALE GENOMIC DNA]</scope>
    <source>
        <strain evidence="1 2">Rsf11</strain>
    </source>
</reference>
<name>A0ABV0M8M1_9HYPH</name>
<keyword evidence="2" id="KW-1185">Reference proteome</keyword>
<proteinExistence type="predicted"/>
<organism evidence="1 2">
    <name type="scientific">Neorhizobium phenanthreniclasticum</name>
    <dbReference type="NCBI Taxonomy" id="3157917"/>
    <lineage>
        <taxon>Bacteria</taxon>
        <taxon>Pseudomonadati</taxon>
        <taxon>Pseudomonadota</taxon>
        <taxon>Alphaproteobacteria</taxon>
        <taxon>Hyphomicrobiales</taxon>
        <taxon>Rhizobiaceae</taxon>
        <taxon>Rhizobium/Agrobacterium group</taxon>
        <taxon>Neorhizobium</taxon>
    </lineage>
</organism>
<comment type="caution">
    <text evidence="1">The sequence shown here is derived from an EMBL/GenBank/DDBJ whole genome shotgun (WGS) entry which is preliminary data.</text>
</comment>
<gene>
    <name evidence="1" type="ORF">ABK249_25210</name>
</gene>
<sequence length="167" mass="19548">MLLISVRYFSKGRQKEGRIAFLIHVMEWPASLRNNADTRFFLDIGCPLSQKEDVTGHVSQVDREMLVCSCNYITDREIRDVIIELLNEDCWQLIVPAKVYHAMDKRGRCCGCFPNVVDLIIRTTEEYHAEHHSTEAEVVVYMSRLKQFHEENRRADIERRLKGHRAA</sequence>
<dbReference type="EMBL" id="JBEAAL010000024">
    <property type="protein sequence ID" value="MEQ1408234.1"/>
    <property type="molecule type" value="Genomic_DNA"/>
</dbReference>
<dbReference type="InterPro" id="IPR041854">
    <property type="entry name" value="BFD-like_2Fe2S-bd_dom_sf"/>
</dbReference>
<protein>
    <submittedName>
        <fullName evidence="1">(2Fe-2S)-binding protein</fullName>
    </submittedName>
</protein>
<accession>A0ABV0M8M1</accession>
<evidence type="ECO:0000313" key="2">
    <source>
        <dbReference type="Proteomes" id="UP001496627"/>
    </source>
</evidence>